<evidence type="ECO:0000259" key="2">
    <source>
        <dbReference type="Pfam" id="PF07727"/>
    </source>
</evidence>
<dbReference type="AlphaFoldDB" id="A0AAV2CLQ4"/>
<name>A0AAV2CLQ4_9ROSI</name>
<dbReference type="PANTHER" id="PTHR11439">
    <property type="entry name" value="GAG-POL-RELATED RETROTRANSPOSON"/>
    <property type="match status" value="1"/>
</dbReference>
<evidence type="ECO:0000256" key="1">
    <source>
        <dbReference type="SAM" id="MobiDB-lite"/>
    </source>
</evidence>
<feature type="compositionally biased region" description="Polar residues" evidence="1">
    <location>
        <begin position="73"/>
        <end position="99"/>
    </location>
</feature>
<evidence type="ECO:0000313" key="4">
    <source>
        <dbReference type="Proteomes" id="UP001497516"/>
    </source>
</evidence>
<accession>A0AAV2CLQ4</accession>
<evidence type="ECO:0000313" key="3">
    <source>
        <dbReference type="EMBL" id="CAL1356675.1"/>
    </source>
</evidence>
<protein>
    <recommendedName>
        <fullName evidence="2">Reverse transcriptase Ty1/copia-type domain-containing protein</fullName>
    </recommendedName>
</protein>
<dbReference type="Pfam" id="PF07727">
    <property type="entry name" value="RVT_2"/>
    <property type="match status" value="1"/>
</dbReference>
<feature type="domain" description="Reverse transcriptase Ty1/copia-type" evidence="2">
    <location>
        <begin position="233"/>
        <end position="475"/>
    </location>
</feature>
<sequence>MLTSRDVIFHETRYPFQADTGRELHWVPRPMVPAVEDHIEGSTPLGHTTPSADQPLSPTPLRTVPPTHPQHGSPLSTPANSPATPMSMRNESQGESAITSPAMHELASTPGGSVGEHLEQPPEDSIPSPAVPEPPVPPVRRGDRARTRPKHLDAYDMAYATHAPSASPVQGSEASPVRYPLASYVTYDNFKPHYHSFLAAITQEDEPLYFHEAVRHKFWRDAMTREIVALQENGTWTLVALPPGKRAIASKWVYKIKYLPDGTIERYKARLVAKGYTQIEGLDFHDTFAPVAKLVTVRCLIAVAVSRGWDLQQLDVNNAFLHGDLEEEVYMEIPQGFRAPGDNRVCRLHKSIYGLRQASRNWYQKFTATLCKFGFRASSADHSLFIYHHGQTFFVALIYVDDVILTGNDSSFIAKVKTFLHDRFSIKDLGPLRYFLGIEVARTAEGVSLSQRKYVLDILEDAGQQASRPSPFPIEQNHQLTRPTDDVLADPSPYRRMVGILLYLTVTRPDITYAVNILSQFVNAPSHAHMEAAHRVLRYLKASPGQGLFFPITNPLRLTAYCDADWGGCQSTRRSTTGYFISLGGAPRNKELLLDLRQRLNIELWRALLASFSGFGGS</sequence>
<gene>
    <name evidence="3" type="ORF">LTRI10_LOCUS4355</name>
</gene>
<reference evidence="3 4" key="1">
    <citation type="submission" date="2024-04" db="EMBL/GenBank/DDBJ databases">
        <authorList>
            <person name="Fracassetti M."/>
        </authorList>
    </citation>
    <scope>NUCLEOTIDE SEQUENCE [LARGE SCALE GENOMIC DNA]</scope>
</reference>
<dbReference type="InterPro" id="IPR043502">
    <property type="entry name" value="DNA/RNA_pol_sf"/>
</dbReference>
<feature type="compositionally biased region" description="Polar residues" evidence="1">
    <location>
        <begin position="45"/>
        <end position="56"/>
    </location>
</feature>
<feature type="compositionally biased region" description="Pro residues" evidence="1">
    <location>
        <begin position="129"/>
        <end position="138"/>
    </location>
</feature>
<dbReference type="EMBL" id="OZ034813">
    <property type="protein sequence ID" value="CAL1356675.1"/>
    <property type="molecule type" value="Genomic_DNA"/>
</dbReference>
<keyword evidence="4" id="KW-1185">Reference proteome</keyword>
<organism evidence="3 4">
    <name type="scientific">Linum trigynum</name>
    <dbReference type="NCBI Taxonomy" id="586398"/>
    <lineage>
        <taxon>Eukaryota</taxon>
        <taxon>Viridiplantae</taxon>
        <taxon>Streptophyta</taxon>
        <taxon>Embryophyta</taxon>
        <taxon>Tracheophyta</taxon>
        <taxon>Spermatophyta</taxon>
        <taxon>Magnoliopsida</taxon>
        <taxon>eudicotyledons</taxon>
        <taxon>Gunneridae</taxon>
        <taxon>Pentapetalae</taxon>
        <taxon>rosids</taxon>
        <taxon>fabids</taxon>
        <taxon>Malpighiales</taxon>
        <taxon>Linaceae</taxon>
        <taxon>Linum</taxon>
    </lineage>
</organism>
<dbReference type="SUPFAM" id="SSF56672">
    <property type="entry name" value="DNA/RNA polymerases"/>
    <property type="match status" value="1"/>
</dbReference>
<dbReference type="InterPro" id="IPR013103">
    <property type="entry name" value="RVT_2"/>
</dbReference>
<proteinExistence type="predicted"/>
<dbReference type="Proteomes" id="UP001497516">
    <property type="component" value="Chromosome 1"/>
</dbReference>
<feature type="region of interest" description="Disordered" evidence="1">
    <location>
        <begin position="38"/>
        <end position="148"/>
    </location>
</feature>
<dbReference type="PANTHER" id="PTHR11439:SF498">
    <property type="entry name" value="DNAK FAMILY PROTEIN"/>
    <property type="match status" value="1"/>
</dbReference>